<dbReference type="SUPFAM" id="SSF55785">
    <property type="entry name" value="PYP-like sensor domain (PAS domain)"/>
    <property type="match status" value="3"/>
</dbReference>
<evidence type="ECO:0008006" key="17">
    <source>
        <dbReference type="Google" id="ProtNLM"/>
    </source>
</evidence>
<keyword evidence="16" id="KW-1185">Reference proteome</keyword>
<evidence type="ECO:0000256" key="10">
    <source>
        <dbReference type="ARBA" id="ARBA00023136"/>
    </source>
</evidence>
<dbReference type="PANTHER" id="PTHR43065:SF23">
    <property type="entry name" value="SENSOR HISTIDINE KINASE PDTAS"/>
    <property type="match status" value="1"/>
</dbReference>
<evidence type="ECO:0000256" key="5">
    <source>
        <dbReference type="ARBA" id="ARBA00022692"/>
    </source>
</evidence>
<accession>A0A975TAJ6</accession>
<keyword evidence="6" id="KW-0677">Repeat</keyword>
<evidence type="ECO:0000256" key="11">
    <source>
        <dbReference type="SAM" id="Coils"/>
    </source>
</evidence>
<dbReference type="GO" id="GO:0016301">
    <property type="term" value="F:kinase activity"/>
    <property type="evidence" value="ECO:0007669"/>
    <property type="project" value="UniProtKB-KW"/>
</dbReference>
<keyword evidence="7" id="KW-0547">Nucleotide-binding</keyword>
<dbReference type="SUPFAM" id="SSF55874">
    <property type="entry name" value="ATPase domain of HSP90 chaperone/DNA topoisomerase II/histidine kinase"/>
    <property type="match status" value="1"/>
</dbReference>
<dbReference type="GO" id="GO:0000166">
    <property type="term" value="F:nucleotide binding"/>
    <property type="evidence" value="ECO:0007669"/>
    <property type="project" value="UniProtKB-KW"/>
</dbReference>
<dbReference type="PANTHER" id="PTHR43065">
    <property type="entry name" value="SENSOR HISTIDINE KINASE"/>
    <property type="match status" value="1"/>
</dbReference>
<dbReference type="InterPro" id="IPR036890">
    <property type="entry name" value="HATPase_C_sf"/>
</dbReference>
<dbReference type="Pfam" id="PF02518">
    <property type="entry name" value="HATPase_c"/>
    <property type="match status" value="1"/>
</dbReference>
<dbReference type="Pfam" id="PF07568">
    <property type="entry name" value="HisKA_2"/>
    <property type="match status" value="1"/>
</dbReference>
<keyword evidence="11" id="KW-0175">Coiled coil</keyword>
<dbReference type="InterPro" id="IPR000014">
    <property type="entry name" value="PAS"/>
</dbReference>
<dbReference type="EMBL" id="CP021056">
    <property type="protein sequence ID" value="QXE25150.1"/>
    <property type="molecule type" value="Genomic_DNA"/>
</dbReference>
<dbReference type="Proteomes" id="UP000683511">
    <property type="component" value="Chromosome"/>
</dbReference>
<dbReference type="SMART" id="SM00091">
    <property type="entry name" value="PAS"/>
    <property type="match status" value="3"/>
</dbReference>
<evidence type="ECO:0000256" key="4">
    <source>
        <dbReference type="ARBA" id="ARBA00022679"/>
    </source>
</evidence>
<dbReference type="InterPro" id="IPR005467">
    <property type="entry name" value="His_kinase_dom"/>
</dbReference>
<proteinExistence type="predicted"/>
<comment type="subcellular location">
    <subcellularLocation>
        <location evidence="1">Cell inner membrane</location>
        <topology evidence="1">Multi-pass membrane protein</topology>
    </subcellularLocation>
</comment>
<dbReference type="PROSITE" id="PS50109">
    <property type="entry name" value="HIS_KIN"/>
    <property type="match status" value="1"/>
</dbReference>
<feature type="domain" description="PAC" evidence="14">
    <location>
        <begin position="175"/>
        <end position="227"/>
    </location>
</feature>
<feature type="domain" description="PAS" evidence="13">
    <location>
        <begin position="100"/>
        <end position="162"/>
    </location>
</feature>
<evidence type="ECO:0000313" key="15">
    <source>
        <dbReference type="EMBL" id="QXE25150.1"/>
    </source>
</evidence>
<evidence type="ECO:0000256" key="8">
    <source>
        <dbReference type="ARBA" id="ARBA00022777"/>
    </source>
</evidence>
<dbReference type="AlphaFoldDB" id="A0A975TAJ6"/>
<name>A0A975TAJ6_9NOST</name>
<protein>
    <recommendedName>
        <fullName evidence="17">Signal transduction histidine kinase</fullName>
    </recommendedName>
</protein>
<feature type="coiled-coil region" evidence="11">
    <location>
        <begin position="346"/>
        <end position="373"/>
    </location>
</feature>
<evidence type="ECO:0000259" key="12">
    <source>
        <dbReference type="PROSITE" id="PS50109"/>
    </source>
</evidence>
<keyword evidence="4" id="KW-0808">Transferase</keyword>
<evidence type="ECO:0000256" key="2">
    <source>
        <dbReference type="ARBA" id="ARBA00022475"/>
    </source>
</evidence>
<evidence type="ECO:0000256" key="9">
    <source>
        <dbReference type="ARBA" id="ARBA00022989"/>
    </source>
</evidence>
<keyword evidence="8" id="KW-0418">Kinase</keyword>
<dbReference type="InterPro" id="IPR011495">
    <property type="entry name" value="Sig_transdc_His_kin_sub2_dim/P"/>
</dbReference>
<feature type="domain" description="PAS" evidence="13">
    <location>
        <begin position="228"/>
        <end position="300"/>
    </location>
</feature>
<dbReference type="KEGG" id="rsin:B6N60_03861"/>
<feature type="domain" description="PAC" evidence="14">
    <location>
        <begin position="303"/>
        <end position="355"/>
    </location>
</feature>
<dbReference type="CDD" id="cd00130">
    <property type="entry name" value="PAS"/>
    <property type="match status" value="2"/>
</dbReference>
<evidence type="ECO:0000259" key="14">
    <source>
        <dbReference type="PROSITE" id="PS50113"/>
    </source>
</evidence>
<keyword evidence="2" id="KW-1003">Cell membrane</keyword>
<dbReference type="InterPro" id="IPR000700">
    <property type="entry name" value="PAS-assoc_C"/>
</dbReference>
<dbReference type="Pfam" id="PF08447">
    <property type="entry name" value="PAS_3"/>
    <property type="match status" value="2"/>
</dbReference>
<dbReference type="RefSeq" id="WP_190603333.1">
    <property type="nucleotide sequence ID" value="NZ_CP021056.1"/>
</dbReference>
<dbReference type="NCBIfam" id="TIGR00229">
    <property type="entry name" value="sensory_box"/>
    <property type="match status" value="2"/>
</dbReference>
<evidence type="ECO:0000313" key="16">
    <source>
        <dbReference type="Proteomes" id="UP000683511"/>
    </source>
</evidence>
<dbReference type="GO" id="GO:0005886">
    <property type="term" value="C:plasma membrane"/>
    <property type="evidence" value="ECO:0007669"/>
    <property type="project" value="UniProtKB-SubCell"/>
</dbReference>
<evidence type="ECO:0000256" key="7">
    <source>
        <dbReference type="ARBA" id="ARBA00022741"/>
    </source>
</evidence>
<keyword evidence="10" id="KW-0472">Membrane</keyword>
<keyword evidence="9" id="KW-1133">Transmembrane helix</keyword>
<dbReference type="SMART" id="SM00086">
    <property type="entry name" value="PAC"/>
    <property type="match status" value="2"/>
</dbReference>
<sequence>MPVNELSTDNKSEQNFDAVISLISKMRSRVQRIQNCQNDLLLIDKEVASIDQELQQVSFTIADWQAEKLQLTKNIQELAQVNVIEEIIERQRTEAALRESEEKFRQVVENIEQVFWMINLDGSELKYISPAYEQIWGKSREELYKQPYAWMESIHPEDLESVNLWLAENAAGHSLDIEYRIIHPDGNLRWIWDRAFVMRNAKGELSSFGGVATDITDRKQAEEALRASELRLRLALNAAQMGHWDWDIKTDKVIWSEQCESIFGFKRGKFPGTHTALLNCIHPEEREFFQQAIASALEHITPHNSEARIIRPDGTLRWIACLGSVICDDQGLPERMTGVVMDITERKYSEEALRQSESKLQQAKDKLQAVLYAVPGLVAWVDEDLRYQGVNSHLADSFNLAPEDFVNQPIDFHKSNVNYVEFVRQFMASSAATSTQLIDIAVNGVNRNYLTVIQKYQQGKAAVSVGIDITESQQAEAKIKASLAEKKVLLKEIHHRVKNNLQIVSSLLKLQSKYIQDPQVLSPFIESYNRIRTMALIHEQLYESDELAKINVSEYIPDLVNNLLRSYNIGFHTIELKLQIDKLYLDIDRAVPCGLIINELISNCLKYAFNFGKCGQIIVKYEALNEDNVLLEISDNGVGLPTDFALENIKTLGLKLVANLTKQLGGDLEINSYHGTSFRMRFSVGNLSRYS</sequence>
<organism evidence="15 16">
    <name type="scientific">Richelia sinica FACHB-800</name>
    <dbReference type="NCBI Taxonomy" id="1357546"/>
    <lineage>
        <taxon>Bacteria</taxon>
        <taxon>Bacillati</taxon>
        <taxon>Cyanobacteriota</taxon>
        <taxon>Cyanophyceae</taxon>
        <taxon>Nostocales</taxon>
        <taxon>Nostocaceae</taxon>
        <taxon>Richelia</taxon>
    </lineage>
</organism>
<dbReference type="Gene3D" id="3.30.565.10">
    <property type="entry name" value="Histidine kinase-like ATPase, C-terminal domain"/>
    <property type="match status" value="1"/>
</dbReference>
<reference evidence="15" key="1">
    <citation type="submission" date="2017-04" db="EMBL/GenBank/DDBJ databases">
        <title>Genome deletions in a multicellular cyanobacterial endosymbiont for morphological adaptation in marine diatoms.</title>
        <authorList>
            <person name="Wang Y."/>
            <person name="Gao H."/>
            <person name="Li R."/>
            <person name="Xu X."/>
        </authorList>
    </citation>
    <scope>NUCLEOTIDE SEQUENCE</scope>
    <source>
        <strain evidence="15">FACHB 800</strain>
    </source>
</reference>
<keyword evidence="5" id="KW-0812">Transmembrane</keyword>
<dbReference type="PROSITE" id="PS50112">
    <property type="entry name" value="PAS"/>
    <property type="match status" value="2"/>
</dbReference>
<gene>
    <name evidence="15" type="ORF">B6N60_03861</name>
</gene>
<dbReference type="SMART" id="SM00387">
    <property type="entry name" value="HATPase_c"/>
    <property type="match status" value="1"/>
</dbReference>
<feature type="domain" description="Histidine kinase" evidence="12">
    <location>
        <begin position="492"/>
        <end position="686"/>
    </location>
</feature>
<dbReference type="InterPro" id="IPR013655">
    <property type="entry name" value="PAS_fold_3"/>
</dbReference>
<dbReference type="Gene3D" id="3.30.450.20">
    <property type="entry name" value="PAS domain"/>
    <property type="match status" value="3"/>
</dbReference>
<evidence type="ECO:0000256" key="6">
    <source>
        <dbReference type="ARBA" id="ARBA00022737"/>
    </source>
</evidence>
<feature type="coiled-coil region" evidence="11">
    <location>
        <begin position="61"/>
        <end position="110"/>
    </location>
</feature>
<dbReference type="Gene3D" id="2.10.70.100">
    <property type="match status" value="1"/>
</dbReference>
<dbReference type="FunFam" id="2.10.70.100:FF:000001">
    <property type="entry name" value="Sensory transduction histidine kinase"/>
    <property type="match status" value="1"/>
</dbReference>
<dbReference type="PROSITE" id="PS50113">
    <property type="entry name" value="PAC"/>
    <property type="match status" value="2"/>
</dbReference>
<dbReference type="InterPro" id="IPR035965">
    <property type="entry name" value="PAS-like_dom_sf"/>
</dbReference>
<evidence type="ECO:0000256" key="1">
    <source>
        <dbReference type="ARBA" id="ARBA00004429"/>
    </source>
</evidence>
<dbReference type="InterPro" id="IPR003594">
    <property type="entry name" value="HATPase_dom"/>
</dbReference>
<dbReference type="InterPro" id="IPR001610">
    <property type="entry name" value="PAC"/>
</dbReference>
<evidence type="ECO:0000256" key="3">
    <source>
        <dbReference type="ARBA" id="ARBA00022519"/>
    </source>
</evidence>
<keyword evidence="3" id="KW-0997">Cell inner membrane</keyword>
<evidence type="ECO:0000259" key="13">
    <source>
        <dbReference type="PROSITE" id="PS50112"/>
    </source>
</evidence>